<protein>
    <submittedName>
        <fullName evidence="1">Uncharacterized protein</fullName>
    </submittedName>
</protein>
<gene>
    <name evidence="1" type="ORF">CLV58_12443</name>
</gene>
<proteinExistence type="predicted"/>
<comment type="caution">
    <text evidence="1">The sequence shown here is derived from an EMBL/GenBank/DDBJ whole genome shotgun (WGS) entry which is preliminary data.</text>
</comment>
<organism evidence="1 2">
    <name type="scientific">Spirosoma oryzae</name>
    <dbReference type="NCBI Taxonomy" id="1469603"/>
    <lineage>
        <taxon>Bacteria</taxon>
        <taxon>Pseudomonadati</taxon>
        <taxon>Bacteroidota</taxon>
        <taxon>Cytophagia</taxon>
        <taxon>Cytophagales</taxon>
        <taxon>Cytophagaceae</taxon>
        <taxon>Spirosoma</taxon>
    </lineage>
</organism>
<dbReference type="Proteomes" id="UP000238375">
    <property type="component" value="Unassembled WGS sequence"/>
</dbReference>
<dbReference type="EMBL" id="PVTE01000024">
    <property type="protein sequence ID" value="PRY30422.1"/>
    <property type="molecule type" value="Genomic_DNA"/>
</dbReference>
<dbReference type="AlphaFoldDB" id="A0A2T0SAI6"/>
<evidence type="ECO:0000313" key="2">
    <source>
        <dbReference type="Proteomes" id="UP000238375"/>
    </source>
</evidence>
<sequence length="29" mass="3463">MEKEPKYYVSNDDECVKARWTIQDTLDGK</sequence>
<accession>A0A2T0SAI6</accession>
<reference evidence="1 2" key="1">
    <citation type="submission" date="2018-03" db="EMBL/GenBank/DDBJ databases">
        <title>Genomic Encyclopedia of Archaeal and Bacterial Type Strains, Phase II (KMG-II): from individual species to whole genera.</title>
        <authorList>
            <person name="Goeker M."/>
        </authorList>
    </citation>
    <scope>NUCLEOTIDE SEQUENCE [LARGE SCALE GENOMIC DNA]</scope>
    <source>
        <strain evidence="1 2">DSM 28354</strain>
    </source>
</reference>
<evidence type="ECO:0000313" key="1">
    <source>
        <dbReference type="EMBL" id="PRY30422.1"/>
    </source>
</evidence>
<name>A0A2T0SAI6_9BACT</name>
<keyword evidence="2" id="KW-1185">Reference proteome</keyword>